<feature type="transmembrane region" description="Helical" evidence="10">
    <location>
        <begin position="116"/>
        <end position="134"/>
    </location>
</feature>
<reference evidence="12" key="1">
    <citation type="submission" date="2022-11" db="EMBL/GenBank/DDBJ databases">
        <authorList>
            <person name="Petersen C."/>
        </authorList>
    </citation>
    <scope>NUCLEOTIDE SEQUENCE</scope>
    <source>
        <strain evidence="12">IBT 19713</strain>
    </source>
</reference>
<feature type="transmembrane region" description="Helical" evidence="10">
    <location>
        <begin position="31"/>
        <end position="53"/>
    </location>
</feature>
<evidence type="ECO:0000313" key="12">
    <source>
        <dbReference type="EMBL" id="KAJ5247446.1"/>
    </source>
</evidence>
<feature type="transmembrane region" description="Helical" evidence="10">
    <location>
        <begin position="404"/>
        <end position="427"/>
    </location>
</feature>
<evidence type="ECO:0000256" key="7">
    <source>
        <dbReference type="ARBA" id="ARBA00022824"/>
    </source>
</evidence>
<comment type="similarity">
    <text evidence="3 10">Belongs to the glycosyltransferase 22 family.</text>
</comment>
<evidence type="ECO:0000256" key="6">
    <source>
        <dbReference type="ARBA" id="ARBA00022692"/>
    </source>
</evidence>
<feature type="region of interest" description="Disordered" evidence="11">
    <location>
        <begin position="1"/>
        <end position="25"/>
    </location>
</feature>
<dbReference type="OrthoDB" id="497541at2759"/>
<dbReference type="InterPro" id="IPR005599">
    <property type="entry name" value="GPI_mannosylTrfase"/>
</dbReference>
<keyword evidence="13" id="KW-1185">Reference proteome</keyword>
<dbReference type="Pfam" id="PF03901">
    <property type="entry name" value="Glyco_transf_22"/>
    <property type="match status" value="1"/>
</dbReference>
<feature type="transmembrane region" description="Helical" evidence="10">
    <location>
        <begin position="258"/>
        <end position="278"/>
    </location>
</feature>
<dbReference type="PANTHER" id="PTHR22760:SF2">
    <property type="entry name" value="ALPHA-1,2-MANNOSYLTRANSFERASE ALG9"/>
    <property type="match status" value="1"/>
</dbReference>
<evidence type="ECO:0000256" key="1">
    <source>
        <dbReference type="ARBA" id="ARBA00004477"/>
    </source>
</evidence>
<organism evidence="12 13">
    <name type="scientific">Penicillium chermesinum</name>
    <dbReference type="NCBI Taxonomy" id="63820"/>
    <lineage>
        <taxon>Eukaryota</taxon>
        <taxon>Fungi</taxon>
        <taxon>Dikarya</taxon>
        <taxon>Ascomycota</taxon>
        <taxon>Pezizomycotina</taxon>
        <taxon>Eurotiomycetes</taxon>
        <taxon>Eurotiomycetidae</taxon>
        <taxon>Eurotiales</taxon>
        <taxon>Aspergillaceae</taxon>
        <taxon>Penicillium</taxon>
    </lineage>
</organism>
<evidence type="ECO:0000256" key="4">
    <source>
        <dbReference type="ARBA" id="ARBA00022676"/>
    </source>
</evidence>
<evidence type="ECO:0000256" key="2">
    <source>
        <dbReference type="ARBA" id="ARBA00004922"/>
    </source>
</evidence>
<gene>
    <name evidence="12" type="ORF">N7468_002429</name>
</gene>
<sequence>MHLDTYDTMAKDAGHSAHTPRTKARGPPPPFYLPLNVVLYLCLLTNGLAAFYAPIQDCDEVFNFWEPTHYLDHGYGLQTWEYSPTYSIRSWLYVSLHAAVGKIGALVVHTKTAEFYFIRMFLAFVCTACQTRLYSSICRSINPRIGLLFLTVVLFSPGMFHASTAFLPSTFTMYTSMLGLAAFLDLRGGPKIAQGIMWFALGAIVGWPFAGALILPLIAEEGIIAILSGSLAPFVLAVIDGAFRCLSIISLEVTIDYAFFRKIVFVPWNIVAYNVLGGQGRGPDIFGTEPWTFYVRNLLLNFNIWFVLALLSAPLLLIQVIFSSQTGSVQKFFRSLTFVAPFYMWFGIFTMQPHKEERFMYPAYPFLALSAAFSFHLILTYLGSSNPKDVIGRIPAKIKLMASVSVVLMAVNAGMLRTLGMVTAYIAPLKVFEPLQGVGLEEAEASVCLGKEWYRFPSSYFLPQNMHAKFIRSEFRGLLPGEFPDSPSYLGRLEGTSKIPSGMNDLNIEDPSKYTEISQCSFLVDSYFPRHEATELEPHYVLDNAQWKTLSCAKFLDTAQTGLLGRLIWVPDLPFIPEQFQRKWGEYCLLQRRPDDIKAES</sequence>
<reference evidence="12" key="2">
    <citation type="journal article" date="2023" name="IMA Fungus">
        <title>Comparative genomic study of the Penicillium genus elucidates a diverse pangenome and 15 lateral gene transfer events.</title>
        <authorList>
            <person name="Petersen C."/>
            <person name="Sorensen T."/>
            <person name="Nielsen M.R."/>
            <person name="Sondergaard T.E."/>
            <person name="Sorensen J.L."/>
            <person name="Fitzpatrick D.A."/>
            <person name="Frisvad J.C."/>
            <person name="Nielsen K.L."/>
        </authorList>
    </citation>
    <scope>NUCLEOTIDE SEQUENCE</scope>
    <source>
        <strain evidence="12">IBT 19713</strain>
    </source>
</reference>
<keyword evidence="8 10" id="KW-1133">Transmembrane helix</keyword>
<dbReference type="EMBL" id="JAPQKS010000002">
    <property type="protein sequence ID" value="KAJ5247446.1"/>
    <property type="molecule type" value="Genomic_DNA"/>
</dbReference>
<protein>
    <recommendedName>
        <fullName evidence="10">Mannosyltransferase</fullName>
        <ecNumber evidence="10">2.4.1.-</ecNumber>
    </recommendedName>
</protein>
<evidence type="ECO:0000256" key="11">
    <source>
        <dbReference type="SAM" id="MobiDB-lite"/>
    </source>
</evidence>
<dbReference type="EC" id="2.4.1.-" evidence="10"/>
<keyword evidence="6 10" id="KW-0812">Transmembrane</keyword>
<comment type="pathway">
    <text evidence="2">Protein modification; protein glycosylation.</text>
</comment>
<name>A0A9W9TXJ2_9EURO</name>
<evidence type="ECO:0000256" key="8">
    <source>
        <dbReference type="ARBA" id="ARBA00022989"/>
    </source>
</evidence>
<feature type="compositionally biased region" description="Basic and acidic residues" evidence="11">
    <location>
        <begin position="1"/>
        <end position="15"/>
    </location>
</feature>
<evidence type="ECO:0000256" key="3">
    <source>
        <dbReference type="ARBA" id="ARBA00007063"/>
    </source>
</evidence>
<feature type="transmembrane region" description="Helical" evidence="10">
    <location>
        <begin position="224"/>
        <end position="246"/>
    </location>
</feature>
<feature type="transmembrane region" description="Helical" evidence="10">
    <location>
        <begin position="166"/>
        <end position="184"/>
    </location>
</feature>
<evidence type="ECO:0000313" key="13">
    <source>
        <dbReference type="Proteomes" id="UP001150941"/>
    </source>
</evidence>
<comment type="caution">
    <text evidence="12">The sequence shown here is derived from an EMBL/GenBank/DDBJ whole genome shotgun (WGS) entry which is preliminary data.</text>
</comment>
<keyword evidence="7 10" id="KW-0256">Endoplasmic reticulum</keyword>
<dbReference type="Proteomes" id="UP001150941">
    <property type="component" value="Unassembled WGS sequence"/>
</dbReference>
<evidence type="ECO:0000256" key="10">
    <source>
        <dbReference type="RuleBase" id="RU363075"/>
    </source>
</evidence>
<feature type="transmembrane region" description="Helical" evidence="10">
    <location>
        <begin position="332"/>
        <end position="351"/>
    </location>
</feature>
<dbReference type="GO" id="GO:0005789">
    <property type="term" value="C:endoplasmic reticulum membrane"/>
    <property type="evidence" value="ECO:0007669"/>
    <property type="project" value="UniProtKB-SubCell"/>
</dbReference>
<evidence type="ECO:0000256" key="5">
    <source>
        <dbReference type="ARBA" id="ARBA00022679"/>
    </source>
</evidence>
<dbReference type="RefSeq" id="XP_058334867.1">
    <property type="nucleotide sequence ID" value="XM_058471726.1"/>
</dbReference>
<feature type="transmembrane region" description="Helical" evidence="10">
    <location>
        <begin position="298"/>
        <end position="320"/>
    </location>
</feature>
<dbReference type="GO" id="GO:0000026">
    <property type="term" value="F:alpha-1,2-mannosyltransferase activity"/>
    <property type="evidence" value="ECO:0007669"/>
    <property type="project" value="TreeGrafter"/>
</dbReference>
<comment type="subcellular location">
    <subcellularLocation>
        <location evidence="1 10">Endoplasmic reticulum membrane</location>
        <topology evidence="1 10">Multi-pass membrane protein</topology>
    </subcellularLocation>
</comment>
<feature type="transmembrane region" description="Helical" evidence="10">
    <location>
        <begin position="196"/>
        <end position="218"/>
    </location>
</feature>
<keyword evidence="4 10" id="KW-0328">Glycosyltransferase</keyword>
<feature type="transmembrane region" description="Helical" evidence="10">
    <location>
        <begin position="91"/>
        <end position="110"/>
    </location>
</feature>
<dbReference type="GO" id="GO:0006487">
    <property type="term" value="P:protein N-linked glycosylation"/>
    <property type="evidence" value="ECO:0007669"/>
    <property type="project" value="TreeGrafter"/>
</dbReference>
<dbReference type="GeneID" id="83199029"/>
<feature type="transmembrane region" description="Helical" evidence="10">
    <location>
        <begin position="363"/>
        <end position="383"/>
    </location>
</feature>
<keyword evidence="5" id="KW-0808">Transferase</keyword>
<proteinExistence type="inferred from homology"/>
<evidence type="ECO:0000256" key="9">
    <source>
        <dbReference type="ARBA" id="ARBA00023136"/>
    </source>
</evidence>
<dbReference type="AlphaFoldDB" id="A0A9W9TXJ2"/>
<keyword evidence="9 10" id="KW-0472">Membrane</keyword>
<accession>A0A9W9TXJ2</accession>
<dbReference type="PANTHER" id="PTHR22760">
    <property type="entry name" value="GLYCOSYLTRANSFERASE"/>
    <property type="match status" value="1"/>
</dbReference>